<evidence type="ECO:0000313" key="3">
    <source>
        <dbReference type="Proteomes" id="UP000276437"/>
    </source>
</evidence>
<organism evidence="2 3">
    <name type="scientific">Methylomusa anaerophila</name>
    <dbReference type="NCBI Taxonomy" id="1930071"/>
    <lineage>
        <taxon>Bacteria</taxon>
        <taxon>Bacillati</taxon>
        <taxon>Bacillota</taxon>
        <taxon>Negativicutes</taxon>
        <taxon>Selenomonadales</taxon>
        <taxon>Sporomusaceae</taxon>
        <taxon>Methylomusa</taxon>
    </lineage>
</organism>
<evidence type="ECO:0008006" key="4">
    <source>
        <dbReference type="Google" id="ProtNLM"/>
    </source>
</evidence>
<reference evidence="2 3" key="1">
    <citation type="journal article" date="2018" name="Int. J. Syst. Evol. Microbiol.">
        <title>Methylomusa anaerophila gen. nov., sp. nov., an anaerobic methanol-utilizing bacterium isolated from a microbial fuel cell.</title>
        <authorList>
            <person name="Amano N."/>
            <person name="Yamamuro A."/>
            <person name="Miyahara M."/>
            <person name="Kouzuma A."/>
            <person name="Abe T."/>
            <person name="Watanabe K."/>
        </authorList>
    </citation>
    <scope>NUCLEOTIDE SEQUENCE [LARGE SCALE GENOMIC DNA]</scope>
    <source>
        <strain evidence="2 3">MMFC1</strain>
    </source>
</reference>
<dbReference type="RefSeq" id="WP_126308936.1">
    <property type="nucleotide sequence ID" value="NZ_AP018449.1"/>
</dbReference>
<keyword evidence="1" id="KW-0472">Membrane</keyword>
<accession>A0A348ALN6</accession>
<dbReference type="SUPFAM" id="SSF82171">
    <property type="entry name" value="DPP6 N-terminal domain-like"/>
    <property type="match status" value="1"/>
</dbReference>
<feature type="transmembrane region" description="Helical" evidence="1">
    <location>
        <begin position="125"/>
        <end position="144"/>
    </location>
</feature>
<feature type="transmembrane region" description="Helical" evidence="1">
    <location>
        <begin position="71"/>
        <end position="90"/>
    </location>
</feature>
<evidence type="ECO:0000313" key="2">
    <source>
        <dbReference type="EMBL" id="BBB91984.1"/>
    </source>
</evidence>
<feature type="transmembrane region" description="Helical" evidence="1">
    <location>
        <begin position="41"/>
        <end position="64"/>
    </location>
</feature>
<keyword evidence="1" id="KW-1133">Transmembrane helix</keyword>
<dbReference type="OrthoDB" id="1094230at2"/>
<feature type="transmembrane region" description="Helical" evidence="1">
    <location>
        <begin position="14"/>
        <end position="35"/>
    </location>
</feature>
<proteinExistence type="predicted"/>
<dbReference type="KEGG" id="mana:MAMMFC1_02669"/>
<dbReference type="AlphaFoldDB" id="A0A348ALN6"/>
<protein>
    <recommendedName>
        <fullName evidence="4">Translocation protein TolB</fullName>
    </recommendedName>
</protein>
<evidence type="ECO:0000256" key="1">
    <source>
        <dbReference type="SAM" id="Phobius"/>
    </source>
</evidence>
<dbReference type="InterPro" id="IPR011042">
    <property type="entry name" value="6-blade_b-propeller_TolB-like"/>
</dbReference>
<dbReference type="Proteomes" id="UP000276437">
    <property type="component" value="Chromosome"/>
</dbReference>
<dbReference type="Gene3D" id="2.120.10.30">
    <property type="entry name" value="TolB, C-terminal domain"/>
    <property type="match status" value="1"/>
</dbReference>
<keyword evidence="1" id="KW-0812">Transmembrane</keyword>
<sequence length="491" mass="56502">MIITESMQNLFNHYFWRLFQFYLLANIGWHLYIAVTHDPGAFYIGWIIPLFFIGLFVQLFISTVRPSQARYYYCVLFLLFFAGWQIWLSYLMLNELRLFLLSLLSGFLVLLYLNHRRFGVKQRRALLSLFSAVLVAIPANYLGYEVLIYKQQPAYSEWAEFAETHRAMGTFEFNWLNESAIVGRFEMPNEHNDLSPLRVFDLNTGQLTIIDIGGGKSSVSRHGNWVGYIRLIDKPKKSVQYIRQEMPDGPKEIMLEAESFGLGSFRLLSPDGQKVFFRGSFNKGIPSPKVVYWPWEQTSWVADIKVAWLPDSQAILIAQRDESTGYKLQLNVYSLDLKVIGSIPVGEEITLIKDLKISPDGQMLYAQTMHRYDVSLDYYNLREPEKGWRTAVSHLVHDWDVGAGGKLVYANTPYSSGYFDFLNPRALATRGIWLFNPEDGNVVRLTTHPDELPKFSPSGNQIAFRRHYQSPSSQYAIPSDLIIIKKTGSSN</sequence>
<keyword evidence="3" id="KW-1185">Reference proteome</keyword>
<feature type="transmembrane region" description="Helical" evidence="1">
    <location>
        <begin position="96"/>
        <end position="113"/>
    </location>
</feature>
<name>A0A348ALN6_9FIRM</name>
<gene>
    <name evidence="2" type="ORF">MAMMFC1_02669</name>
</gene>
<dbReference type="EMBL" id="AP018449">
    <property type="protein sequence ID" value="BBB91984.1"/>
    <property type="molecule type" value="Genomic_DNA"/>
</dbReference>